<accession>A0A0E9PT35</accession>
<sequence length="50" mass="5841">MLATSDHKLSPERIFKCLLTFSTQIENTVRKPCTLNANCEQKNNFQREKL</sequence>
<reference evidence="1" key="1">
    <citation type="submission" date="2014-11" db="EMBL/GenBank/DDBJ databases">
        <authorList>
            <person name="Amaro Gonzalez C."/>
        </authorList>
    </citation>
    <scope>NUCLEOTIDE SEQUENCE</scope>
</reference>
<reference evidence="1" key="2">
    <citation type="journal article" date="2015" name="Fish Shellfish Immunol.">
        <title>Early steps in the European eel (Anguilla anguilla)-Vibrio vulnificus interaction in the gills: Role of the RtxA13 toxin.</title>
        <authorList>
            <person name="Callol A."/>
            <person name="Pajuelo D."/>
            <person name="Ebbesson L."/>
            <person name="Teles M."/>
            <person name="MacKenzie S."/>
            <person name="Amaro C."/>
        </authorList>
    </citation>
    <scope>NUCLEOTIDE SEQUENCE</scope>
</reference>
<evidence type="ECO:0000313" key="1">
    <source>
        <dbReference type="EMBL" id="JAH07230.1"/>
    </source>
</evidence>
<dbReference type="AlphaFoldDB" id="A0A0E9PT35"/>
<dbReference type="EMBL" id="GBXM01101347">
    <property type="protein sequence ID" value="JAH07230.1"/>
    <property type="molecule type" value="Transcribed_RNA"/>
</dbReference>
<protein>
    <submittedName>
        <fullName evidence="1">Uncharacterized protein</fullName>
    </submittedName>
</protein>
<name>A0A0E9PT35_ANGAN</name>
<proteinExistence type="predicted"/>
<organism evidence="1">
    <name type="scientific">Anguilla anguilla</name>
    <name type="common">European freshwater eel</name>
    <name type="synonym">Muraena anguilla</name>
    <dbReference type="NCBI Taxonomy" id="7936"/>
    <lineage>
        <taxon>Eukaryota</taxon>
        <taxon>Metazoa</taxon>
        <taxon>Chordata</taxon>
        <taxon>Craniata</taxon>
        <taxon>Vertebrata</taxon>
        <taxon>Euteleostomi</taxon>
        <taxon>Actinopterygii</taxon>
        <taxon>Neopterygii</taxon>
        <taxon>Teleostei</taxon>
        <taxon>Anguilliformes</taxon>
        <taxon>Anguillidae</taxon>
        <taxon>Anguilla</taxon>
    </lineage>
</organism>